<dbReference type="EMBL" id="CABM01000008">
    <property type="protein sequence ID" value="CBH95572.1"/>
    <property type="molecule type" value="Genomic_DNA"/>
</dbReference>
<dbReference type="EC" id="1.1.1.50" evidence="4"/>
<accession>E6PKX1</accession>
<keyword evidence="4" id="KW-0560">Oxidoreductase</keyword>
<dbReference type="InterPro" id="IPR002347">
    <property type="entry name" value="SDR_fam"/>
</dbReference>
<proteinExistence type="inferred from homology"/>
<dbReference type="Pfam" id="PF13561">
    <property type="entry name" value="adh_short_C2"/>
    <property type="match status" value="1"/>
</dbReference>
<dbReference type="SUPFAM" id="SSF53720">
    <property type="entry name" value="ALDH-like"/>
    <property type="match status" value="1"/>
</dbReference>
<reference evidence="4" key="1">
    <citation type="submission" date="2009-10" db="EMBL/GenBank/DDBJ databases">
        <title>Diversity of trophic interactions inside an arsenic-rich microbial ecosystem.</title>
        <authorList>
            <person name="Bertin P.N."/>
            <person name="Heinrich-Salmeron A."/>
            <person name="Pelletier E."/>
            <person name="Goulhen-Chollet F."/>
            <person name="Arsene-Ploetze F."/>
            <person name="Gallien S."/>
            <person name="Calteau A."/>
            <person name="Vallenet D."/>
            <person name="Casiot C."/>
            <person name="Chane-Woon-Ming B."/>
            <person name="Giloteaux L."/>
            <person name="Barakat M."/>
            <person name="Bonnefoy V."/>
            <person name="Bruneel O."/>
            <person name="Chandler M."/>
            <person name="Cleiss J."/>
            <person name="Duran R."/>
            <person name="Elbaz-Poulichet F."/>
            <person name="Fonknechten N."/>
            <person name="Lauga B."/>
            <person name="Mornico D."/>
            <person name="Ortet P."/>
            <person name="Schaeffer C."/>
            <person name="Siguier P."/>
            <person name="Alexander Thil Smith A."/>
            <person name="Van Dorsselaer A."/>
            <person name="Weissenbach J."/>
            <person name="Medigue C."/>
            <person name="Le Paslier D."/>
        </authorList>
    </citation>
    <scope>NUCLEOTIDE SEQUENCE</scope>
</reference>
<comment type="similarity">
    <text evidence="1">Belongs to the aldehyde dehydrogenase family.</text>
</comment>
<gene>
    <name evidence="4" type="ORF">CARN2_1836</name>
</gene>
<feature type="domain" description="Aldehyde dehydrogenase" evidence="3">
    <location>
        <begin position="1"/>
        <end position="69"/>
    </location>
</feature>
<dbReference type="PANTHER" id="PTHR42986">
    <property type="entry name" value="BENZALDEHYDE DEHYDROGENASE YFMT"/>
    <property type="match status" value="1"/>
</dbReference>
<sequence>MRIFRDESFGPVKPTVRVKDIEAAIACASDNEYGLSAAVFGRDVARAMNVARRIESGICHVNGPTIHDEGRCPSVASRAADMADSAARPVCTSSPNCAGSACRRRRAMTHSEPTSDLGEIKMRLPGKKIVVTGAASGIGAETVKELKGEGATVVGVDRNPADGADHFVRADLSDPASIAHAAAAVGGGIDALCNIAGLPPTRSAAAVLRVNFPGLRAFTEVEKYCEAHRVDDARSYFLSKETLIVWTMLNRWTWRDRGIRMNCVSPGPVQTPILADCIQTLGARAEEDMKVMDRPGTPEDIAPLVAFSARRRAPGFAAPITAPIFPATAACMPMCSRTCTDSNGSSLNPWR</sequence>
<dbReference type="Pfam" id="PF00171">
    <property type="entry name" value="Aldedh"/>
    <property type="match status" value="1"/>
</dbReference>
<dbReference type="SUPFAM" id="SSF51735">
    <property type="entry name" value="NAD(P)-binding Rossmann-fold domains"/>
    <property type="match status" value="1"/>
</dbReference>
<evidence type="ECO:0000259" key="3">
    <source>
        <dbReference type="Pfam" id="PF00171"/>
    </source>
</evidence>
<dbReference type="InterPro" id="IPR036291">
    <property type="entry name" value="NAD(P)-bd_dom_sf"/>
</dbReference>
<comment type="caution">
    <text evidence="4">The sequence shown here is derived from an EMBL/GenBank/DDBJ whole genome shotgun (WGS) entry which is preliminary data.</text>
</comment>
<keyword evidence="2" id="KW-0520">NAD</keyword>
<dbReference type="InterPro" id="IPR016163">
    <property type="entry name" value="Ald_DH_C"/>
</dbReference>
<dbReference type="InterPro" id="IPR015590">
    <property type="entry name" value="Aldehyde_DH_dom"/>
</dbReference>
<dbReference type="Pfam" id="PF00106">
    <property type="entry name" value="adh_short"/>
    <property type="match status" value="1"/>
</dbReference>
<name>E6PKX1_9ZZZZ</name>
<dbReference type="PRINTS" id="PR00081">
    <property type="entry name" value="GDHRDH"/>
</dbReference>
<evidence type="ECO:0000256" key="1">
    <source>
        <dbReference type="ARBA" id="ARBA00009986"/>
    </source>
</evidence>
<dbReference type="Gene3D" id="3.40.309.10">
    <property type="entry name" value="Aldehyde Dehydrogenase, Chain A, domain 2"/>
    <property type="match status" value="1"/>
</dbReference>
<dbReference type="InterPro" id="IPR016161">
    <property type="entry name" value="Ald_DH/histidinol_DH"/>
</dbReference>
<dbReference type="PANTHER" id="PTHR42986:SF1">
    <property type="entry name" value="BENZALDEHYDE DEHYDROGENASE YFMT"/>
    <property type="match status" value="1"/>
</dbReference>
<dbReference type="GO" id="GO:0016620">
    <property type="term" value="F:oxidoreductase activity, acting on the aldehyde or oxo group of donors, NAD or NADP as acceptor"/>
    <property type="evidence" value="ECO:0007669"/>
    <property type="project" value="InterPro"/>
</dbReference>
<protein>
    <submittedName>
        <fullName evidence="4">3-alpha-hydroxysteroid dehydrogenase (Modular protein)</fullName>
        <ecNumber evidence="4">1.1.1.50</ecNumber>
    </submittedName>
</protein>
<dbReference type="Gene3D" id="3.40.50.720">
    <property type="entry name" value="NAD(P)-binding Rossmann-like Domain"/>
    <property type="match status" value="2"/>
</dbReference>
<organism evidence="4">
    <name type="scientific">mine drainage metagenome</name>
    <dbReference type="NCBI Taxonomy" id="410659"/>
    <lineage>
        <taxon>unclassified sequences</taxon>
        <taxon>metagenomes</taxon>
        <taxon>ecological metagenomes</taxon>
    </lineage>
</organism>
<evidence type="ECO:0000256" key="2">
    <source>
        <dbReference type="ARBA" id="ARBA00023027"/>
    </source>
</evidence>
<evidence type="ECO:0000313" key="4">
    <source>
        <dbReference type="EMBL" id="CBH95572.1"/>
    </source>
</evidence>
<dbReference type="AlphaFoldDB" id="E6PKX1"/>
<dbReference type="GO" id="GO:0140169">
    <property type="term" value="F:3-alpha-hydroxysteroid 3-dehydrogenase [NAD(P)+] activity"/>
    <property type="evidence" value="ECO:0007669"/>
    <property type="project" value="UniProtKB-EC"/>
</dbReference>